<name>A0A6N7PMM4_9BACT</name>
<keyword evidence="3" id="KW-1185">Reference proteome</keyword>
<evidence type="ECO:0000313" key="2">
    <source>
        <dbReference type="EMBL" id="MRG93017.1"/>
    </source>
</evidence>
<evidence type="ECO:0000313" key="3">
    <source>
        <dbReference type="Proteomes" id="UP000440224"/>
    </source>
</evidence>
<dbReference type="Proteomes" id="UP000440224">
    <property type="component" value="Unassembled WGS sequence"/>
</dbReference>
<comment type="caution">
    <text evidence="2">The sequence shown here is derived from an EMBL/GenBank/DDBJ whole genome shotgun (WGS) entry which is preliminary data.</text>
</comment>
<dbReference type="AlphaFoldDB" id="A0A6N7PMM4"/>
<proteinExistence type="predicted"/>
<dbReference type="EMBL" id="WJIE01000003">
    <property type="protein sequence ID" value="MRG93017.1"/>
    <property type="molecule type" value="Genomic_DNA"/>
</dbReference>
<evidence type="ECO:0000256" key="1">
    <source>
        <dbReference type="SAM" id="MobiDB-lite"/>
    </source>
</evidence>
<protein>
    <submittedName>
        <fullName evidence="2">Uncharacterized protein</fullName>
    </submittedName>
</protein>
<dbReference type="RefSeq" id="WP_153819817.1">
    <property type="nucleotide sequence ID" value="NZ_WJIE01000003.1"/>
</dbReference>
<reference evidence="2 3" key="1">
    <citation type="submission" date="2019-10" db="EMBL/GenBank/DDBJ databases">
        <title>A soil myxobacterium in the family Polyangiaceae.</title>
        <authorList>
            <person name="Li Y."/>
            <person name="Wang J."/>
        </authorList>
    </citation>
    <scope>NUCLEOTIDE SEQUENCE [LARGE SCALE GENOMIC DNA]</scope>
    <source>
        <strain evidence="2 3">DSM 14734</strain>
    </source>
</reference>
<dbReference type="OrthoDB" id="1188699at2"/>
<accession>A0A6N7PMM4</accession>
<sequence length="187" mass="20762">MTTTAFDSMHDAAPSPLFPRDRPLPPTLTVRAARDAYLAENGFTTDEYTAETFSLLILGGRFKVTLPNPPPRRWAIPLHDLHHVATGYGVDLTGEAEIGLWELMGGCETWVVYFLNVSAAMLGVVLAPRRMWKAYEDARTARALYRQGMTLDELLEMPLGDLRERLGIPREGLAKGERAVVAKPRVA</sequence>
<feature type="region of interest" description="Disordered" evidence="1">
    <location>
        <begin position="1"/>
        <end position="24"/>
    </location>
</feature>
<organism evidence="2 3">
    <name type="scientific">Polyangium spumosum</name>
    <dbReference type="NCBI Taxonomy" id="889282"/>
    <lineage>
        <taxon>Bacteria</taxon>
        <taxon>Pseudomonadati</taxon>
        <taxon>Myxococcota</taxon>
        <taxon>Polyangia</taxon>
        <taxon>Polyangiales</taxon>
        <taxon>Polyangiaceae</taxon>
        <taxon>Polyangium</taxon>
    </lineage>
</organism>
<gene>
    <name evidence="2" type="ORF">GF068_13910</name>
</gene>